<name>A0A392SKB8_9FABA</name>
<protein>
    <submittedName>
        <fullName evidence="2">Uncharacterized protein</fullName>
    </submittedName>
</protein>
<proteinExistence type="predicted"/>
<evidence type="ECO:0000313" key="2">
    <source>
        <dbReference type="EMBL" id="MCI48316.1"/>
    </source>
</evidence>
<feature type="non-terminal residue" evidence="2">
    <location>
        <position position="43"/>
    </location>
</feature>
<evidence type="ECO:0000256" key="1">
    <source>
        <dbReference type="SAM" id="MobiDB-lite"/>
    </source>
</evidence>
<reference evidence="2 3" key="1">
    <citation type="journal article" date="2018" name="Front. Plant Sci.">
        <title>Red Clover (Trifolium pratense) and Zigzag Clover (T. medium) - A Picture of Genomic Similarities and Differences.</title>
        <authorList>
            <person name="Dluhosova J."/>
            <person name="Istvanek J."/>
            <person name="Nedelnik J."/>
            <person name="Repkova J."/>
        </authorList>
    </citation>
    <scope>NUCLEOTIDE SEQUENCE [LARGE SCALE GENOMIC DNA]</scope>
    <source>
        <strain evidence="3">cv. 10/8</strain>
        <tissue evidence="2">Leaf</tissue>
    </source>
</reference>
<dbReference type="AlphaFoldDB" id="A0A392SKB8"/>
<dbReference type="Proteomes" id="UP000265520">
    <property type="component" value="Unassembled WGS sequence"/>
</dbReference>
<sequence length="43" mass="4390">MTHNGGSVEGCSKLEVRIRVLETTDHGERGGGGGVPAENALTP</sequence>
<comment type="caution">
    <text evidence="2">The sequence shown here is derived from an EMBL/GenBank/DDBJ whole genome shotgun (WGS) entry which is preliminary data.</text>
</comment>
<organism evidence="2 3">
    <name type="scientific">Trifolium medium</name>
    <dbReference type="NCBI Taxonomy" id="97028"/>
    <lineage>
        <taxon>Eukaryota</taxon>
        <taxon>Viridiplantae</taxon>
        <taxon>Streptophyta</taxon>
        <taxon>Embryophyta</taxon>
        <taxon>Tracheophyta</taxon>
        <taxon>Spermatophyta</taxon>
        <taxon>Magnoliopsida</taxon>
        <taxon>eudicotyledons</taxon>
        <taxon>Gunneridae</taxon>
        <taxon>Pentapetalae</taxon>
        <taxon>rosids</taxon>
        <taxon>fabids</taxon>
        <taxon>Fabales</taxon>
        <taxon>Fabaceae</taxon>
        <taxon>Papilionoideae</taxon>
        <taxon>50 kb inversion clade</taxon>
        <taxon>NPAAA clade</taxon>
        <taxon>Hologalegina</taxon>
        <taxon>IRL clade</taxon>
        <taxon>Trifolieae</taxon>
        <taxon>Trifolium</taxon>
    </lineage>
</organism>
<feature type="region of interest" description="Disordered" evidence="1">
    <location>
        <begin position="22"/>
        <end position="43"/>
    </location>
</feature>
<dbReference type="EMBL" id="LXQA010385030">
    <property type="protein sequence ID" value="MCI48316.1"/>
    <property type="molecule type" value="Genomic_DNA"/>
</dbReference>
<keyword evidence="3" id="KW-1185">Reference proteome</keyword>
<accession>A0A392SKB8</accession>
<evidence type="ECO:0000313" key="3">
    <source>
        <dbReference type="Proteomes" id="UP000265520"/>
    </source>
</evidence>